<feature type="non-terminal residue" evidence="2">
    <location>
        <position position="477"/>
    </location>
</feature>
<evidence type="ECO:0000313" key="2">
    <source>
        <dbReference type="EMBL" id="AUZ87027.1"/>
    </source>
</evidence>
<dbReference type="AlphaFoldDB" id="A0A2L0UCS8"/>
<evidence type="ECO:0000256" key="1">
    <source>
        <dbReference type="SAM" id="MobiDB-lite"/>
    </source>
</evidence>
<feature type="region of interest" description="Disordered" evidence="1">
    <location>
        <begin position="318"/>
        <end position="350"/>
    </location>
</feature>
<sequence>MSSPASPAPGIPPSPPIAVSSPADILSYVPHALGFLPDESLVVLTTQGRRLGATLRVDLPPDGRDSRAFAEGVVSFLRGDADADGTLLVVYTKQGWPRQALPPRHGLVRVVGAVLEAAGLPVHGGWLVSASAWRDYFCSDDECCPWPGRPLDAVVLSPLNAELIFSGSAFDASASDAVLRAAPSVARRTSSPVHRLRVVEEARARYASGCAGRWTSPAQFQAVSDVWDAVLLRPEALVVDAEPDVAAFLLASIESRTVRDFLLVSACVGSGTARAGVAACGLVDDSGPAGTGADNGAVRGDRVLPDVREATGLRAALRLPASTERGRDPGTGTGRAGRAPAASPPGGGPIVGDAGPVYADVLSGRFTGAIAWDRVDGMTVVLGRLAEVSDGEARAAGLTMSAWFEYARGRGSRAAVYLDAAERAVPGYRLARLLHELLRRGGLPAWARSRSTAWPAGAAGKDPTAVPQHAGTAEQPG</sequence>
<dbReference type="RefSeq" id="WP_208740946.1">
    <property type="nucleotide sequence ID" value="NZ_CP024915.1"/>
</dbReference>
<name>A0A2L0UCS8_9MICC</name>
<organism evidence="2 3">
    <name type="scientific">Arthrobacter agilis</name>
    <dbReference type="NCBI Taxonomy" id="37921"/>
    <lineage>
        <taxon>Bacteria</taxon>
        <taxon>Bacillati</taxon>
        <taxon>Actinomycetota</taxon>
        <taxon>Actinomycetes</taxon>
        <taxon>Micrococcales</taxon>
        <taxon>Micrococcaceae</taxon>
        <taxon>Arthrobacter</taxon>
    </lineage>
</organism>
<proteinExistence type="predicted"/>
<accession>A0A2L0UCS8</accession>
<evidence type="ECO:0000313" key="3">
    <source>
        <dbReference type="Proteomes" id="UP000239187"/>
    </source>
</evidence>
<dbReference type="InterPro" id="IPR025447">
    <property type="entry name" value="DUF4192"/>
</dbReference>
<reference evidence="2 3" key="1">
    <citation type="submission" date="2017-11" db="EMBL/GenBank/DDBJ databases">
        <title>Draft genome of Arthrobacter agilis strain UMCV2, a plant growth-promoting rhizobacterium and biocontrol capacity of phytopathogenic fungi.</title>
        <authorList>
            <person name="Martinez-Camara R."/>
            <person name="Santoyo G."/>
            <person name="Moreno-Hagelsieb G."/>
            <person name="Valencia-Cantero E."/>
        </authorList>
    </citation>
    <scope>NUCLEOTIDE SEQUENCE [LARGE SCALE GENOMIC DNA]</scope>
    <source>
        <strain evidence="2 3">UMCV2</strain>
    </source>
</reference>
<dbReference type="EMBL" id="CP024915">
    <property type="protein sequence ID" value="AUZ87027.1"/>
    <property type="molecule type" value="Genomic_DNA"/>
</dbReference>
<evidence type="ECO:0008006" key="4">
    <source>
        <dbReference type="Google" id="ProtNLM"/>
    </source>
</evidence>
<protein>
    <recommendedName>
        <fullName evidence="4">DUF4192 domain-containing protein</fullName>
    </recommendedName>
</protein>
<dbReference type="Pfam" id="PF13830">
    <property type="entry name" value="DUF4192"/>
    <property type="match status" value="2"/>
</dbReference>
<dbReference type="Proteomes" id="UP000239187">
    <property type="component" value="Chromosome"/>
</dbReference>
<feature type="region of interest" description="Disordered" evidence="1">
    <location>
        <begin position="454"/>
        <end position="477"/>
    </location>
</feature>
<gene>
    <name evidence="2" type="ORF">CVO76_04805</name>
</gene>